<organism evidence="2 3">
    <name type="scientific">Marasmius tenuissimus</name>
    <dbReference type="NCBI Taxonomy" id="585030"/>
    <lineage>
        <taxon>Eukaryota</taxon>
        <taxon>Fungi</taxon>
        <taxon>Dikarya</taxon>
        <taxon>Basidiomycota</taxon>
        <taxon>Agaricomycotina</taxon>
        <taxon>Agaricomycetes</taxon>
        <taxon>Agaricomycetidae</taxon>
        <taxon>Agaricales</taxon>
        <taxon>Marasmiineae</taxon>
        <taxon>Marasmiaceae</taxon>
        <taxon>Marasmius</taxon>
    </lineage>
</organism>
<sequence length="226" mass="25537">MAGVCNCRFVLLPSDPSGSNDHIPAADVRIRFSFHSNDSWSYIGTQILEQTKPQQPTMNIAVSPDLSNPDFVTTLLHETGHTLGFTHEHFRPGLIERIDEKEAIAYYKTMGWTEDQTKRNVLKPLSPTHEYDLSYEMDIHSIMCYAIPNRILKDGSGDIPGGQDLSEYDKKHAAKVYPIPELERRVTGKSKDGTITSKDSYLLTKNGVFIGCLEVDRHRECSHFSH</sequence>
<dbReference type="InterPro" id="IPR001506">
    <property type="entry name" value="Peptidase_M12A"/>
</dbReference>
<keyword evidence="3" id="KW-1185">Reference proteome</keyword>
<dbReference type="InterPro" id="IPR024079">
    <property type="entry name" value="MetalloPept_cat_dom_sf"/>
</dbReference>
<name>A0ABR2ZC56_9AGAR</name>
<dbReference type="Gene3D" id="3.40.390.10">
    <property type="entry name" value="Collagenase (Catalytic Domain)"/>
    <property type="match status" value="1"/>
</dbReference>
<evidence type="ECO:0000259" key="1">
    <source>
        <dbReference type="Pfam" id="PF01400"/>
    </source>
</evidence>
<comment type="caution">
    <text evidence="2">The sequence shown here is derived from an EMBL/GenBank/DDBJ whole genome shotgun (WGS) entry which is preliminary data.</text>
</comment>
<accession>A0ABR2ZC56</accession>
<dbReference type="SUPFAM" id="SSF55486">
    <property type="entry name" value="Metalloproteases ('zincins'), catalytic domain"/>
    <property type="match status" value="1"/>
</dbReference>
<protein>
    <recommendedName>
        <fullName evidence="1">Peptidase M12A domain-containing protein</fullName>
    </recommendedName>
</protein>
<reference evidence="2 3" key="1">
    <citation type="submission" date="2024-05" db="EMBL/GenBank/DDBJ databases">
        <title>A draft genome resource for the thread blight pathogen Marasmius tenuissimus strain MS-2.</title>
        <authorList>
            <person name="Yulfo-Soto G.E."/>
            <person name="Baruah I.K."/>
            <person name="Amoako-Attah I."/>
            <person name="Bukari Y."/>
            <person name="Meinhardt L.W."/>
            <person name="Bailey B.A."/>
            <person name="Cohen S.P."/>
        </authorList>
    </citation>
    <scope>NUCLEOTIDE SEQUENCE [LARGE SCALE GENOMIC DNA]</scope>
    <source>
        <strain evidence="2 3">MS-2</strain>
    </source>
</reference>
<feature type="domain" description="Peptidase M12A" evidence="1">
    <location>
        <begin position="70"/>
        <end position="146"/>
    </location>
</feature>
<evidence type="ECO:0000313" key="2">
    <source>
        <dbReference type="EMBL" id="KAL0058792.1"/>
    </source>
</evidence>
<dbReference type="EMBL" id="JBBXMP010000275">
    <property type="protein sequence ID" value="KAL0058792.1"/>
    <property type="molecule type" value="Genomic_DNA"/>
</dbReference>
<proteinExistence type="predicted"/>
<evidence type="ECO:0000313" key="3">
    <source>
        <dbReference type="Proteomes" id="UP001437256"/>
    </source>
</evidence>
<dbReference type="Proteomes" id="UP001437256">
    <property type="component" value="Unassembled WGS sequence"/>
</dbReference>
<dbReference type="Pfam" id="PF01400">
    <property type="entry name" value="Astacin"/>
    <property type="match status" value="1"/>
</dbReference>
<gene>
    <name evidence="2" type="ORF">AAF712_014499</name>
</gene>